<accession>A0AAV7MCL9</accession>
<sequence length="107" mass="11683">MQCLEPLRHVRPSLEPKPGACVKRAWRDGESSRAEDERCGVEMLKVDDTGWRRGFALTCKLFATRALRGGRHTALGEQTGSDSGGSVSTIMDVLKGPAITPWTADEL</sequence>
<dbReference type="Proteomes" id="UP001066276">
    <property type="component" value="Chromosome 10"/>
</dbReference>
<evidence type="ECO:0000313" key="1">
    <source>
        <dbReference type="EMBL" id="KAJ1099663.1"/>
    </source>
</evidence>
<organism evidence="1 2">
    <name type="scientific">Pleurodeles waltl</name>
    <name type="common">Iberian ribbed newt</name>
    <dbReference type="NCBI Taxonomy" id="8319"/>
    <lineage>
        <taxon>Eukaryota</taxon>
        <taxon>Metazoa</taxon>
        <taxon>Chordata</taxon>
        <taxon>Craniata</taxon>
        <taxon>Vertebrata</taxon>
        <taxon>Euteleostomi</taxon>
        <taxon>Amphibia</taxon>
        <taxon>Batrachia</taxon>
        <taxon>Caudata</taxon>
        <taxon>Salamandroidea</taxon>
        <taxon>Salamandridae</taxon>
        <taxon>Pleurodelinae</taxon>
        <taxon>Pleurodeles</taxon>
    </lineage>
</organism>
<keyword evidence="2" id="KW-1185">Reference proteome</keyword>
<dbReference type="AlphaFoldDB" id="A0AAV7MCL9"/>
<gene>
    <name evidence="1" type="ORF">NDU88_004762</name>
</gene>
<name>A0AAV7MCL9_PLEWA</name>
<proteinExistence type="predicted"/>
<reference evidence="1" key="1">
    <citation type="journal article" date="2022" name="bioRxiv">
        <title>Sequencing and chromosome-scale assembly of the giantPleurodeles waltlgenome.</title>
        <authorList>
            <person name="Brown T."/>
            <person name="Elewa A."/>
            <person name="Iarovenko S."/>
            <person name="Subramanian E."/>
            <person name="Araus A.J."/>
            <person name="Petzold A."/>
            <person name="Susuki M."/>
            <person name="Suzuki K.-i.T."/>
            <person name="Hayashi T."/>
            <person name="Toyoda A."/>
            <person name="Oliveira C."/>
            <person name="Osipova E."/>
            <person name="Leigh N.D."/>
            <person name="Simon A."/>
            <person name="Yun M.H."/>
        </authorList>
    </citation>
    <scope>NUCLEOTIDE SEQUENCE</scope>
    <source>
        <strain evidence="1">20211129_DDA</strain>
        <tissue evidence="1">Liver</tissue>
    </source>
</reference>
<evidence type="ECO:0000313" key="2">
    <source>
        <dbReference type="Proteomes" id="UP001066276"/>
    </source>
</evidence>
<dbReference type="EMBL" id="JANPWB010000014">
    <property type="protein sequence ID" value="KAJ1099663.1"/>
    <property type="molecule type" value="Genomic_DNA"/>
</dbReference>
<comment type="caution">
    <text evidence="1">The sequence shown here is derived from an EMBL/GenBank/DDBJ whole genome shotgun (WGS) entry which is preliminary data.</text>
</comment>
<protein>
    <submittedName>
        <fullName evidence="1">Uncharacterized protein</fullName>
    </submittedName>
</protein>